<evidence type="ECO:0000313" key="3">
    <source>
        <dbReference type="Proteomes" id="UP001066276"/>
    </source>
</evidence>
<keyword evidence="1" id="KW-0812">Transmembrane</keyword>
<accession>A0AAV7TR57</accession>
<dbReference type="AlphaFoldDB" id="A0AAV7TR57"/>
<sequence>GISWAYAHLRLACKFWTWSPCSTGTLDWKSIVVALLVCVFPALFLYHDFFVLGGTLVHFALTFQGLGEGYFSNSHYFLIVPATLYKVT</sequence>
<gene>
    <name evidence="2" type="ORF">NDU88_004190</name>
</gene>
<reference evidence="2" key="1">
    <citation type="journal article" date="2022" name="bioRxiv">
        <title>Sequencing and chromosome-scale assembly of the giantPleurodeles waltlgenome.</title>
        <authorList>
            <person name="Brown T."/>
            <person name="Elewa A."/>
            <person name="Iarovenko S."/>
            <person name="Subramanian E."/>
            <person name="Araus A.J."/>
            <person name="Petzold A."/>
            <person name="Susuki M."/>
            <person name="Suzuki K.-i.T."/>
            <person name="Hayashi T."/>
            <person name="Toyoda A."/>
            <person name="Oliveira C."/>
            <person name="Osipova E."/>
            <person name="Leigh N.D."/>
            <person name="Simon A."/>
            <person name="Yun M.H."/>
        </authorList>
    </citation>
    <scope>NUCLEOTIDE SEQUENCE</scope>
    <source>
        <strain evidence="2">20211129_DDA</strain>
        <tissue evidence="2">Liver</tissue>
    </source>
</reference>
<dbReference type="Proteomes" id="UP001066276">
    <property type="component" value="Chromosome 3_2"/>
</dbReference>
<evidence type="ECO:0000313" key="2">
    <source>
        <dbReference type="EMBL" id="KAJ1178951.1"/>
    </source>
</evidence>
<feature type="non-terminal residue" evidence="2">
    <location>
        <position position="1"/>
    </location>
</feature>
<keyword evidence="1" id="KW-0472">Membrane</keyword>
<protein>
    <submittedName>
        <fullName evidence="2">Uncharacterized protein</fullName>
    </submittedName>
</protein>
<proteinExistence type="predicted"/>
<organism evidence="2 3">
    <name type="scientific">Pleurodeles waltl</name>
    <name type="common">Iberian ribbed newt</name>
    <dbReference type="NCBI Taxonomy" id="8319"/>
    <lineage>
        <taxon>Eukaryota</taxon>
        <taxon>Metazoa</taxon>
        <taxon>Chordata</taxon>
        <taxon>Craniata</taxon>
        <taxon>Vertebrata</taxon>
        <taxon>Euteleostomi</taxon>
        <taxon>Amphibia</taxon>
        <taxon>Batrachia</taxon>
        <taxon>Caudata</taxon>
        <taxon>Salamandroidea</taxon>
        <taxon>Salamandridae</taxon>
        <taxon>Pleurodelinae</taxon>
        <taxon>Pleurodeles</taxon>
    </lineage>
</organism>
<dbReference type="EMBL" id="JANPWB010000006">
    <property type="protein sequence ID" value="KAJ1178951.1"/>
    <property type="molecule type" value="Genomic_DNA"/>
</dbReference>
<feature type="transmembrane region" description="Helical" evidence="1">
    <location>
        <begin position="28"/>
        <end position="46"/>
    </location>
</feature>
<name>A0AAV7TR57_PLEWA</name>
<evidence type="ECO:0000256" key="1">
    <source>
        <dbReference type="SAM" id="Phobius"/>
    </source>
</evidence>
<keyword evidence="1" id="KW-1133">Transmembrane helix</keyword>
<keyword evidence="3" id="KW-1185">Reference proteome</keyword>
<comment type="caution">
    <text evidence="2">The sequence shown here is derived from an EMBL/GenBank/DDBJ whole genome shotgun (WGS) entry which is preliminary data.</text>
</comment>